<dbReference type="Gene3D" id="3.30.565.10">
    <property type="entry name" value="Histidine kinase-like ATPase, C-terminal domain"/>
    <property type="match status" value="1"/>
</dbReference>
<evidence type="ECO:0000313" key="5">
    <source>
        <dbReference type="Proteomes" id="UP000518752"/>
    </source>
</evidence>
<dbReference type="InterPro" id="IPR004358">
    <property type="entry name" value="Sig_transdc_His_kin-like_C"/>
</dbReference>
<evidence type="ECO:0000259" key="3">
    <source>
        <dbReference type="PROSITE" id="PS50109"/>
    </source>
</evidence>
<dbReference type="InterPro" id="IPR036890">
    <property type="entry name" value="HATPase_C_sf"/>
</dbReference>
<evidence type="ECO:0000256" key="2">
    <source>
        <dbReference type="ARBA" id="ARBA00023012"/>
    </source>
</evidence>
<comment type="caution">
    <text evidence="4">The sequence shown here is derived from an EMBL/GenBank/DDBJ whole genome shotgun (WGS) entry which is preliminary data.</text>
</comment>
<accession>A0A8H5FQT0</accession>
<dbReference type="Pfam" id="PF02518">
    <property type="entry name" value="HATPase_c"/>
    <property type="match status" value="1"/>
</dbReference>
<dbReference type="OrthoDB" id="10266508at2759"/>
<dbReference type="SUPFAM" id="SSF55874">
    <property type="entry name" value="ATPase domain of HSP90 chaperone/DNA topoisomerase II/histidine kinase"/>
    <property type="match status" value="1"/>
</dbReference>
<dbReference type="PROSITE" id="PS50109">
    <property type="entry name" value="HIS_KIN"/>
    <property type="match status" value="1"/>
</dbReference>
<organism evidence="4 5">
    <name type="scientific">Collybiopsis confluens</name>
    <dbReference type="NCBI Taxonomy" id="2823264"/>
    <lineage>
        <taxon>Eukaryota</taxon>
        <taxon>Fungi</taxon>
        <taxon>Dikarya</taxon>
        <taxon>Basidiomycota</taxon>
        <taxon>Agaricomycotina</taxon>
        <taxon>Agaricomycetes</taxon>
        <taxon>Agaricomycetidae</taxon>
        <taxon>Agaricales</taxon>
        <taxon>Marasmiineae</taxon>
        <taxon>Omphalotaceae</taxon>
        <taxon>Collybiopsis</taxon>
    </lineage>
</organism>
<proteinExistence type="predicted"/>
<dbReference type="EMBL" id="JAACJN010000368">
    <property type="protein sequence ID" value="KAF5345734.1"/>
    <property type="molecule type" value="Genomic_DNA"/>
</dbReference>
<dbReference type="AlphaFoldDB" id="A0A8H5FQT0"/>
<keyword evidence="5" id="KW-1185">Reference proteome</keyword>
<dbReference type="Proteomes" id="UP000518752">
    <property type="component" value="Unassembled WGS sequence"/>
</dbReference>
<gene>
    <name evidence="4" type="ORF">D9757_013298</name>
</gene>
<dbReference type="CDD" id="cd16922">
    <property type="entry name" value="HATPase_EvgS-ArcB-TorS-like"/>
    <property type="match status" value="1"/>
</dbReference>
<dbReference type="InterPro" id="IPR003594">
    <property type="entry name" value="HATPase_dom"/>
</dbReference>
<name>A0A8H5FQT0_9AGAR</name>
<dbReference type="GO" id="GO:0071474">
    <property type="term" value="P:cellular hyperosmotic response"/>
    <property type="evidence" value="ECO:0007669"/>
    <property type="project" value="TreeGrafter"/>
</dbReference>
<dbReference type="SMART" id="SM00387">
    <property type="entry name" value="HATPase_c"/>
    <property type="match status" value="1"/>
</dbReference>
<dbReference type="PANTHER" id="PTHR45339:SF1">
    <property type="entry name" value="HYBRID SIGNAL TRANSDUCTION HISTIDINE KINASE J"/>
    <property type="match status" value="1"/>
</dbReference>
<keyword evidence="2" id="KW-0902">Two-component regulatory system</keyword>
<evidence type="ECO:0000256" key="1">
    <source>
        <dbReference type="ARBA" id="ARBA00022553"/>
    </source>
</evidence>
<feature type="domain" description="Histidine kinase" evidence="3">
    <location>
        <begin position="347"/>
        <end position="422"/>
    </location>
</feature>
<dbReference type="GO" id="GO:0004673">
    <property type="term" value="F:protein histidine kinase activity"/>
    <property type="evidence" value="ECO:0007669"/>
    <property type="project" value="TreeGrafter"/>
</dbReference>
<dbReference type="GO" id="GO:0000160">
    <property type="term" value="P:phosphorelay signal transduction system"/>
    <property type="evidence" value="ECO:0007669"/>
    <property type="project" value="UniProtKB-KW"/>
</dbReference>
<dbReference type="InterPro" id="IPR005467">
    <property type="entry name" value="His_kinase_dom"/>
</dbReference>
<dbReference type="PANTHER" id="PTHR45339">
    <property type="entry name" value="HYBRID SIGNAL TRANSDUCTION HISTIDINE KINASE J"/>
    <property type="match status" value="1"/>
</dbReference>
<sequence length="432" mass="48215">MLQFSPLLDRVLAIAEGVITATMGSKQRVYSMPLSKTVYQVFDSYLNSDTYPNPYPTFCITTFRVFHIPVYYECRREPFIAFAVHALWRRGNVVRTVAGPPGAITVSLDTFIFVLNSWFPKGNGTVSGKTLRIQDGDERTHLVALEGKNGLVKKVAREVGTEGKLGVQAEVGNVQGIWQEITHVAAALSFTRLYSNCLSVNTMAGNLTTQVRGFAQISVAAVSSLSKRRVRWTHSRPRSTTWSLTCGTLSRNTLRREKLRDWRKKLRNWRIRARSKPVRMTMEAVSYSLRQTAFGILKTLVVRASQNNLDLTYDIETDIPDQLIVSRKGHVALSCRLLALGDQSVTLEFCVSDTGIGIAKDKLNLIFDTFCQADGSTTREYGGTGLGLSVSKRLVSLMQGNMWVESEVQKGSQVLLYHLVANLSIIFRVNFG</sequence>
<reference evidence="4 5" key="1">
    <citation type="journal article" date="2020" name="ISME J.">
        <title>Uncovering the hidden diversity of litter-decomposition mechanisms in mushroom-forming fungi.</title>
        <authorList>
            <person name="Floudas D."/>
            <person name="Bentzer J."/>
            <person name="Ahren D."/>
            <person name="Johansson T."/>
            <person name="Persson P."/>
            <person name="Tunlid A."/>
        </authorList>
    </citation>
    <scope>NUCLEOTIDE SEQUENCE [LARGE SCALE GENOMIC DNA]</scope>
    <source>
        <strain evidence="4 5">CBS 406.79</strain>
    </source>
</reference>
<dbReference type="PRINTS" id="PR00344">
    <property type="entry name" value="BCTRLSENSOR"/>
</dbReference>
<keyword evidence="1" id="KW-0597">Phosphoprotein</keyword>
<protein>
    <recommendedName>
        <fullName evidence="3">Histidine kinase domain-containing protein</fullName>
    </recommendedName>
</protein>
<evidence type="ECO:0000313" key="4">
    <source>
        <dbReference type="EMBL" id="KAF5345734.1"/>
    </source>
</evidence>